<evidence type="ECO:0000313" key="1">
    <source>
        <dbReference type="EMBL" id="KKL25335.1"/>
    </source>
</evidence>
<evidence type="ECO:0008006" key="2">
    <source>
        <dbReference type="Google" id="ProtNLM"/>
    </source>
</evidence>
<reference evidence="1" key="1">
    <citation type="journal article" date="2015" name="Nature">
        <title>Complex archaea that bridge the gap between prokaryotes and eukaryotes.</title>
        <authorList>
            <person name="Spang A."/>
            <person name="Saw J.H."/>
            <person name="Jorgensen S.L."/>
            <person name="Zaremba-Niedzwiedzka K."/>
            <person name="Martijn J."/>
            <person name="Lind A.E."/>
            <person name="van Eijk R."/>
            <person name="Schleper C."/>
            <person name="Guy L."/>
            <person name="Ettema T.J."/>
        </authorList>
    </citation>
    <scope>NUCLEOTIDE SEQUENCE</scope>
</reference>
<dbReference type="InterPro" id="IPR010767">
    <property type="entry name" value="Phage_CGC-2007_Cje0229"/>
</dbReference>
<proteinExistence type="predicted"/>
<organism evidence="1">
    <name type="scientific">marine sediment metagenome</name>
    <dbReference type="NCBI Taxonomy" id="412755"/>
    <lineage>
        <taxon>unclassified sequences</taxon>
        <taxon>metagenomes</taxon>
        <taxon>ecological metagenomes</taxon>
    </lineage>
</organism>
<dbReference type="AlphaFoldDB" id="A0A0F9BTU5"/>
<dbReference type="Pfam" id="PF07087">
    <property type="entry name" value="DUF1353"/>
    <property type="match status" value="1"/>
</dbReference>
<gene>
    <name evidence="1" type="ORF">LCGC14_2406380</name>
</gene>
<feature type="non-terminal residue" evidence="1">
    <location>
        <position position="1"/>
    </location>
</feature>
<comment type="caution">
    <text evidence="1">The sequence shown here is derived from an EMBL/GenBank/DDBJ whole genome shotgun (WGS) entry which is preliminary data.</text>
</comment>
<dbReference type="EMBL" id="LAZR01036253">
    <property type="protein sequence ID" value="KKL25335.1"/>
    <property type="molecule type" value="Genomic_DNA"/>
</dbReference>
<name>A0A0F9BTU5_9ZZZZ</name>
<protein>
    <recommendedName>
        <fullName evidence="2">DUF1353 domain-containing protein</fullName>
    </recommendedName>
</protein>
<sequence length="61" mass="6960">LGHHLQPAVFHDWCYENGVPEMKRMEADRIFLDGMLVQGVRKTRAWLMYGAVRIGGKGLFG</sequence>
<accession>A0A0F9BTU5</accession>